<accession>A0A7X9UBJ5</accession>
<dbReference type="Proteomes" id="UP000546970">
    <property type="component" value="Unassembled WGS sequence"/>
</dbReference>
<gene>
    <name evidence="4" type="ORF">HF320_03680</name>
</gene>
<dbReference type="CDD" id="cd00371">
    <property type="entry name" value="HMA"/>
    <property type="match status" value="1"/>
</dbReference>
<comment type="caution">
    <text evidence="4">The sequence shown here is derived from an EMBL/GenBank/DDBJ whole genome shotgun (WGS) entry which is preliminary data.</text>
</comment>
<proteinExistence type="predicted"/>
<dbReference type="SUPFAM" id="SSF55008">
    <property type="entry name" value="HMA, heavy metal-associated domain"/>
    <property type="match status" value="1"/>
</dbReference>
<evidence type="ECO:0000313" key="5">
    <source>
        <dbReference type="Proteomes" id="UP000546970"/>
    </source>
</evidence>
<keyword evidence="2" id="KW-1133">Transmembrane helix</keyword>
<feature type="domain" description="HMA" evidence="3">
    <location>
        <begin position="57"/>
        <end position="121"/>
    </location>
</feature>
<sequence>MSVSTVIVVIIIAVGFFLGLSRIVASFSGKSCCSDGQKRTRVKKAIVADTDVSHYPYQANFLIGGMSCEGCAQNVANALNAVEGTWATVDLGSRIATVRSKTPIDQKALSDVVSKAGYKILQP</sequence>
<feature type="transmembrane region" description="Helical" evidence="2">
    <location>
        <begin position="6"/>
        <end position="25"/>
    </location>
</feature>
<dbReference type="AlphaFoldDB" id="A0A7X9UBJ5"/>
<evidence type="ECO:0000256" key="2">
    <source>
        <dbReference type="SAM" id="Phobius"/>
    </source>
</evidence>
<dbReference type="InterPro" id="IPR006121">
    <property type="entry name" value="HMA_dom"/>
</dbReference>
<dbReference type="Pfam" id="PF00403">
    <property type="entry name" value="HMA"/>
    <property type="match status" value="1"/>
</dbReference>
<name>A0A7X9UBJ5_9ACTN</name>
<dbReference type="Gene3D" id="3.30.70.100">
    <property type="match status" value="1"/>
</dbReference>
<keyword evidence="1" id="KW-0479">Metal-binding</keyword>
<keyword evidence="5" id="KW-1185">Reference proteome</keyword>
<protein>
    <submittedName>
        <fullName evidence="4">Heavy-metal-associated domain-containing protein</fullName>
    </submittedName>
</protein>
<dbReference type="InterPro" id="IPR036163">
    <property type="entry name" value="HMA_dom_sf"/>
</dbReference>
<keyword evidence="2" id="KW-0812">Transmembrane</keyword>
<dbReference type="EMBL" id="JABBCP010000002">
    <property type="protein sequence ID" value="NMF55432.1"/>
    <property type="molecule type" value="Genomic_DNA"/>
</dbReference>
<evidence type="ECO:0000313" key="4">
    <source>
        <dbReference type="EMBL" id="NMF55432.1"/>
    </source>
</evidence>
<evidence type="ECO:0000259" key="3">
    <source>
        <dbReference type="PROSITE" id="PS50846"/>
    </source>
</evidence>
<reference evidence="4 5" key="1">
    <citation type="submission" date="2020-04" db="EMBL/GenBank/DDBJ databases">
        <title>Collinsella sp. KGMB02528 nov., an anaerobic actinobacterium isolated from human feces.</title>
        <authorList>
            <person name="Han K.-I."/>
            <person name="Eom M.K."/>
            <person name="Kim J.-S."/>
            <person name="Lee K.C."/>
            <person name="Suh M.K."/>
            <person name="Park S.-H."/>
            <person name="Lee J.H."/>
            <person name="Kang S.W."/>
            <person name="Park J.-E."/>
            <person name="Oh B.S."/>
            <person name="Yu S.Y."/>
            <person name="Choi S.-H."/>
            <person name="Lee D.H."/>
            <person name="Yoon H."/>
            <person name="Kim B.-Y."/>
            <person name="Lee J.H."/>
            <person name="Lee J.-S."/>
        </authorList>
    </citation>
    <scope>NUCLEOTIDE SEQUENCE [LARGE SCALE GENOMIC DNA]</scope>
    <source>
        <strain evidence="4 5">KGMB02528</strain>
    </source>
</reference>
<keyword evidence="2" id="KW-0472">Membrane</keyword>
<dbReference type="PROSITE" id="PS01047">
    <property type="entry name" value="HMA_1"/>
    <property type="match status" value="1"/>
</dbReference>
<dbReference type="PROSITE" id="PS50846">
    <property type="entry name" value="HMA_2"/>
    <property type="match status" value="1"/>
</dbReference>
<dbReference type="InterPro" id="IPR017969">
    <property type="entry name" value="Heavy-metal-associated_CS"/>
</dbReference>
<organism evidence="4 5">
    <name type="scientific">Collinsella acetigenes</name>
    <dbReference type="NCBI Taxonomy" id="2713419"/>
    <lineage>
        <taxon>Bacteria</taxon>
        <taxon>Bacillati</taxon>
        <taxon>Actinomycetota</taxon>
        <taxon>Coriobacteriia</taxon>
        <taxon>Coriobacteriales</taxon>
        <taxon>Coriobacteriaceae</taxon>
        <taxon>Collinsella</taxon>
    </lineage>
</organism>
<dbReference type="GO" id="GO:0046872">
    <property type="term" value="F:metal ion binding"/>
    <property type="evidence" value="ECO:0007669"/>
    <property type="project" value="UniProtKB-KW"/>
</dbReference>
<evidence type="ECO:0000256" key="1">
    <source>
        <dbReference type="ARBA" id="ARBA00022723"/>
    </source>
</evidence>
<dbReference type="RefSeq" id="WP_169277113.1">
    <property type="nucleotide sequence ID" value="NZ_JABBCP010000002.1"/>
</dbReference>